<proteinExistence type="predicted"/>
<dbReference type="Proteomes" id="UP000000602">
    <property type="component" value="Chromosome"/>
</dbReference>
<evidence type="ECO:0000313" key="1">
    <source>
        <dbReference type="EMBL" id="CAG36112.1"/>
    </source>
</evidence>
<gene>
    <name evidence="1" type="ordered locus">DP1383</name>
</gene>
<organism evidence="1 2">
    <name type="scientific">Desulfotalea psychrophila (strain LSv54 / DSM 12343)</name>
    <dbReference type="NCBI Taxonomy" id="177439"/>
    <lineage>
        <taxon>Bacteria</taxon>
        <taxon>Pseudomonadati</taxon>
        <taxon>Thermodesulfobacteriota</taxon>
        <taxon>Desulfobulbia</taxon>
        <taxon>Desulfobulbales</taxon>
        <taxon>Desulfocapsaceae</taxon>
        <taxon>Desulfotalea</taxon>
    </lineage>
</organism>
<protein>
    <submittedName>
        <fullName evidence="1">Uncharacterized protein</fullName>
    </submittedName>
</protein>
<dbReference type="AlphaFoldDB" id="Q6ANG2"/>
<accession>Q6ANG2</accession>
<dbReference type="EMBL" id="CR522870">
    <property type="protein sequence ID" value="CAG36112.1"/>
    <property type="molecule type" value="Genomic_DNA"/>
</dbReference>
<dbReference type="STRING" id="177439.DP1383"/>
<dbReference type="KEGG" id="dps:DP1383"/>
<name>Q6ANG2_DESPS</name>
<evidence type="ECO:0000313" key="2">
    <source>
        <dbReference type="Proteomes" id="UP000000602"/>
    </source>
</evidence>
<sequence>MKRAAPSTSNLTRILTQPRLSFFKIQQHIHTHLRVTTPTMTVDTIQKKKLFSYLNKEAYRNCISQSVRNIVRQYS</sequence>
<reference evidence="2" key="1">
    <citation type="journal article" date="2004" name="Environ. Microbiol.">
        <title>The genome of Desulfotalea psychrophila, a sulfate-reducing bacterium from permanently cold Arctic sediments.</title>
        <authorList>
            <person name="Rabus R."/>
            <person name="Ruepp A."/>
            <person name="Frickey T."/>
            <person name="Rattei T."/>
            <person name="Fartmann B."/>
            <person name="Stark M."/>
            <person name="Bauer M."/>
            <person name="Zibat A."/>
            <person name="Lombardot T."/>
            <person name="Becker I."/>
            <person name="Amann J."/>
            <person name="Gellner K."/>
            <person name="Teeling H."/>
            <person name="Leuschner W.D."/>
            <person name="Gloeckner F.-O."/>
            <person name="Lupas A.N."/>
            <person name="Amann R."/>
            <person name="Klenk H.-P."/>
        </authorList>
    </citation>
    <scope>NUCLEOTIDE SEQUENCE [LARGE SCALE GENOMIC DNA]</scope>
    <source>
        <strain evidence="2">DSM 12343 / LSv54</strain>
    </source>
</reference>
<dbReference type="HOGENOM" id="CLU_2665173_0_0_7"/>
<keyword evidence="2" id="KW-1185">Reference proteome</keyword>